<sequence>MKLEGKVALITGASMGMGKGHAETFISEGATVYLADINDEKGNATAAELGDKAHFVHLDVTNEEDWAKAIQTINAENGVLDILVNNAGISVFHPLTEMTKDQYMKTIEINQLSVFLGMKHAAPLMEKSSAASIINISSIEGFHGSIGGYAYVSSKFAVRGLTKSAALELAPKNIRVNSVHPGAVETPMVLQATGAQKEAIERFKETIPMKRMAKPSEVSKLVLFLASEDSSYSTGSEFIVDGGVLA</sequence>
<gene>
    <name evidence="3" type="ORF">RT41_GL001921</name>
</gene>
<dbReference type="SUPFAM" id="SSF51735">
    <property type="entry name" value="NAD(P)-binding Rossmann-fold domains"/>
    <property type="match status" value="1"/>
</dbReference>
<dbReference type="InterPro" id="IPR020904">
    <property type="entry name" value="Sc_DH/Rdtase_CS"/>
</dbReference>
<comment type="similarity">
    <text evidence="1">Belongs to the short-chain dehydrogenases/reductases (SDR) family.</text>
</comment>
<dbReference type="STRING" id="1291764.GCA_001311235_01699"/>
<comment type="caution">
    <text evidence="3">The sequence shown here is derived from an EMBL/GenBank/DDBJ whole genome shotgun (WGS) entry which is preliminary data.</text>
</comment>
<dbReference type="Gene3D" id="3.40.50.720">
    <property type="entry name" value="NAD(P)-binding Rossmann-like Domain"/>
    <property type="match status" value="1"/>
</dbReference>
<keyword evidence="2" id="KW-0560">Oxidoreductase</keyword>
<dbReference type="GO" id="GO:0008206">
    <property type="term" value="P:bile acid metabolic process"/>
    <property type="evidence" value="ECO:0007669"/>
    <property type="project" value="UniProtKB-ARBA"/>
</dbReference>
<proteinExistence type="inferred from homology"/>
<dbReference type="NCBIfam" id="NF005559">
    <property type="entry name" value="PRK07231.1"/>
    <property type="match status" value="1"/>
</dbReference>
<keyword evidence="4" id="KW-1185">Reference proteome</keyword>
<evidence type="ECO:0000313" key="4">
    <source>
        <dbReference type="Proteomes" id="UP000218181"/>
    </source>
</evidence>
<dbReference type="PANTHER" id="PTHR24321:SF8">
    <property type="entry name" value="ESTRADIOL 17-BETA-DEHYDROGENASE 8-RELATED"/>
    <property type="match status" value="1"/>
</dbReference>
<dbReference type="PANTHER" id="PTHR24321">
    <property type="entry name" value="DEHYDROGENASES, SHORT CHAIN"/>
    <property type="match status" value="1"/>
</dbReference>
<evidence type="ECO:0000256" key="2">
    <source>
        <dbReference type="ARBA" id="ARBA00023002"/>
    </source>
</evidence>
<name>A0A2A5RK31_9LACT</name>
<organism evidence="3 4">
    <name type="scientific">Lactococcus fujiensis JCM 16395</name>
    <dbReference type="NCBI Taxonomy" id="1291764"/>
    <lineage>
        <taxon>Bacteria</taxon>
        <taxon>Bacillati</taxon>
        <taxon>Bacillota</taxon>
        <taxon>Bacilli</taxon>
        <taxon>Lactobacillales</taxon>
        <taxon>Streptococcaceae</taxon>
        <taxon>Lactococcus</taxon>
    </lineage>
</organism>
<dbReference type="PRINTS" id="PR00080">
    <property type="entry name" value="SDRFAMILY"/>
</dbReference>
<dbReference type="PRINTS" id="PR00081">
    <property type="entry name" value="GDHRDH"/>
</dbReference>
<dbReference type="FunFam" id="3.40.50.720:FF:000084">
    <property type="entry name" value="Short-chain dehydrogenase reductase"/>
    <property type="match status" value="1"/>
</dbReference>
<dbReference type="InterPro" id="IPR002347">
    <property type="entry name" value="SDR_fam"/>
</dbReference>
<accession>A0A2A5RK31</accession>
<protein>
    <submittedName>
        <fullName evidence="3">Short chain dehydrogenase</fullName>
    </submittedName>
</protein>
<dbReference type="OrthoDB" id="9803333at2"/>
<dbReference type="PROSITE" id="PS00061">
    <property type="entry name" value="ADH_SHORT"/>
    <property type="match status" value="1"/>
</dbReference>
<reference evidence="3 4" key="1">
    <citation type="submission" date="2014-12" db="EMBL/GenBank/DDBJ databases">
        <title>Draft genome sequences of 10 type strains of Lactococcus.</title>
        <authorList>
            <person name="Sun Z."/>
            <person name="Zhong Z."/>
            <person name="Liu W."/>
            <person name="Zhang W."/>
            <person name="Zhang H."/>
        </authorList>
    </citation>
    <scope>NUCLEOTIDE SEQUENCE [LARGE SCALE GENOMIC DNA]</scope>
    <source>
        <strain evidence="3 4">JCM 16395</strain>
    </source>
</reference>
<dbReference type="Proteomes" id="UP000218181">
    <property type="component" value="Unassembled WGS sequence"/>
</dbReference>
<dbReference type="EMBL" id="JXJU01000008">
    <property type="protein sequence ID" value="PCR99545.1"/>
    <property type="molecule type" value="Genomic_DNA"/>
</dbReference>
<dbReference type="InterPro" id="IPR036291">
    <property type="entry name" value="NAD(P)-bd_dom_sf"/>
</dbReference>
<dbReference type="Pfam" id="PF13561">
    <property type="entry name" value="adh_short_C2"/>
    <property type="match status" value="1"/>
</dbReference>
<evidence type="ECO:0000256" key="1">
    <source>
        <dbReference type="ARBA" id="ARBA00006484"/>
    </source>
</evidence>
<dbReference type="AlphaFoldDB" id="A0A2A5RK31"/>
<dbReference type="GO" id="GO:0016491">
    <property type="term" value="F:oxidoreductase activity"/>
    <property type="evidence" value="ECO:0007669"/>
    <property type="project" value="UniProtKB-KW"/>
</dbReference>
<evidence type="ECO:0000313" key="3">
    <source>
        <dbReference type="EMBL" id="PCR99545.1"/>
    </source>
</evidence>
<dbReference type="RefSeq" id="WP_054639431.1">
    <property type="nucleotide sequence ID" value="NZ_BBAL01000005.1"/>
</dbReference>